<evidence type="ECO:0000256" key="1">
    <source>
        <dbReference type="ARBA" id="ARBA00010982"/>
    </source>
</evidence>
<comment type="similarity">
    <text evidence="1 5">Belongs to the thiolase-like superfamily. Thiolase family.</text>
</comment>
<evidence type="ECO:0000256" key="3">
    <source>
        <dbReference type="ARBA" id="ARBA00023315"/>
    </source>
</evidence>
<organism evidence="9 10">
    <name type="scientific">Mycolicibacterium hodleri</name>
    <dbReference type="NCBI Taxonomy" id="49897"/>
    <lineage>
        <taxon>Bacteria</taxon>
        <taxon>Bacillati</taxon>
        <taxon>Actinomycetota</taxon>
        <taxon>Actinomycetes</taxon>
        <taxon>Mycobacteriales</taxon>
        <taxon>Mycobacteriaceae</taxon>
        <taxon>Mycolicibacterium</taxon>
    </lineage>
</organism>
<dbReference type="PROSITE" id="PS00737">
    <property type="entry name" value="THIOLASE_2"/>
    <property type="match status" value="1"/>
</dbReference>
<evidence type="ECO:0000256" key="4">
    <source>
        <dbReference type="PIRSR" id="PIRSR000429-1"/>
    </source>
</evidence>
<dbReference type="NCBIfam" id="TIGR01930">
    <property type="entry name" value="AcCoA-C-Actrans"/>
    <property type="match status" value="1"/>
</dbReference>
<dbReference type="InterPro" id="IPR020615">
    <property type="entry name" value="Thiolase_acyl_enz_int_AS"/>
</dbReference>
<proteinExistence type="inferred from homology"/>
<dbReference type="GO" id="GO:0003985">
    <property type="term" value="F:acetyl-CoA C-acetyltransferase activity"/>
    <property type="evidence" value="ECO:0007669"/>
    <property type="project" value="UniProtKB-EC"/>
</dbReference>
<dbReference type="Pfam" id="PF02803">
    <property type="entry name" value="Thiolase_C"/>
    <property type="match status" value="1"/>
</dbReference>
<dbReference type="PROSITE" id="PS00098">
    <property type="entry name" value="THIOLASE_1"/>
    <property type="match status" value="1"/>
</dbReference>
<gene>
    <name evidence="9" type="ORF">EAH80_00230</name>
</gene>
<evidence type="ECO:0000313" key="10">
    <source>
        <dbReference type="Proteomes" id="UP000320095"/>
    </source>
</evidence>
<dbReference type="Proteomes" id="UP000320095">
    <property type="component" value="Unassembled WGS sequence"/>
</dbReference>
<name>A0A502EFE4_9MYCO</name>
<dbReference type="InterPro" id="IPR020616">
    <property type="entry name" value="Thiolase_N"/>
</dbReference>
<feature type="domain" description="Thiolase N-terminal" evidence="7">
    <location>
        <begin position="8"/>
        <end position="289"/>
    </location>
</feature>
<dbReference type="SUPFAM" id="SSF53901">
    <property type="entry name" value="Thiolase-like"/>
    <property type="match status" value="2"/>
</dbReference>
<dbReference type="OrthoDB" id="9764638at2"/>
<accession>A0A502EFE4</accession>
<feature type="active site" description="Proton acceptor" evidence="4">
    <location>
        <position position="377"/>
    </location>
</feature>
<evidence type="ECO:0000256" key="6">
    <source>
        <dbReference type="SAM" id="MobiDB-lite"/>
    </source>
</evidence>
<dbReference type="PANTHER" id="PTHR18919:SF134">
    <property type="entry name" value="BETA-KETOACYL COA THIOLASE FADA3-RELATED"/>
    <property type="match status" value="1"/>
</dbReference>
<evidence type="ECO:0000256" key="5">
    <source>
        <dbReference type="RuleBase" id="RU003557"/>
    </source>
</evidence>
<evidence type="ECO:0000259" key="7">
    <source>
        <dbReference type="Pfam" id="PF00108"/>
    </source>
</evidence>
<dbReference type="FunFam" id="3.40.47.10:FF:000013">
    <property type="entry name" value="Acetyl-CoA acetyltransferase"/>
    <property type="match status" value="1"/>
</dbReference>
<evidence type="ECO:0000259" key="8">
    <source>
        <dbReference type="Pfam" id="PF02803"/>
    </source>
</evidence>
<reference evidence="9 10" key="1">
    <citation type="journal article" date="2019" name="Environ. Microbiol.">
        <title>Species interactions and distinct microbial communities in high Arctic permafrost affected cryosols are associated with the CH4 and CO2 gas fluxes.</title>
        <authorList>
            <person name="Altshuler I."/>
            <person name="Hamel J."/>
            <person name="Turney S."/>
            <person name="Magnuson E."/>
            <person name="Levesque R."/>
            <person name="Greer C."/>
            <person name="Whyte L.G."/>
        </authorList>
    </citation>
    <scope>NUCLEOTIDE SEQUENCE [LARGE SCALE GENOMIC DNA]</scope>
    <source>
        <strain evidence="9 10">S5.20</strain>
    </source>
</reference>
<keyword evidence="2 5" id="KW-0808">Transferase</keyword>
<feature type="domain" description="Thiolase C-terminal" evidence="8">
    <location>
        <begin position="299"/>
        <end position="420"/>
    </location>
</feature>
<dbReference type="InterPro" id="IPR020613">
    <property type="entry name" value="Thiolase_CS"/>
</dbReference>
<protein>
    <submittedName>
        <fullName evidence="9">Acetyl-CoA C-acetyltransferase</fullName>
        <ecNumber evidence="9">2.3.1.9</ecNumber>
    </submittedName>
</protein>
<dbReference type="PANTHER" id="PTHR18919">
    <property type="entry name" value="ACETYL-COA C-ACYLTRANSFERASE"/>
    <property type="match status" value="1"/>
</dbReference>
<dbReference type="InterPro" id="IPR020617">
    <property type="entry name" value="Thiolase_C"/>
</dbReference>
<dbReference type="EMBL" id="RCZG01000001">
    <property type="protein sequence ID" value="TPG36445.1"/>
    <property type="molecule type" value="Genomic_DNA"/>
</dbReference>
<dbReference type="InterPro" id="IPR016039">
    <property type="entry name" value="Thiolase-like"/>
</dbReference>
<dbReference type="PIRSF" id="PIRSF000429">
    <property type="entry name" value="Ac-CoA_Ac_transf"/>
    <property type="match status" value="1"/>
</dbReference>
<feature type="compositionally biased region" description="Basic and acidic residues" evidence="6">
    <location>
        <begin position="137"/>
        <end position="146"/>
    </location>
</feature>
<comment type="caution">
    <text evidence="9">The sequence shown here is derived from an EMBL/GenBank/DDBJ whole genome shotgun (WGS) entry which is preliminary data.</text>
</comment>
<evidence type="ECO:0000256" key="2">
    <source>
        <dbReference type="ARBA" id="ARBA00022679"/>
    </source>
</evidence>
<evidence type="ECO:0000313" key="9">
    <source>
        <dbReference type="EMBL" id="TPG36445.1"/>
    </source>
</evidence>
<sequence>MTATAEAVIVATARTPIGRAFKGSLVDERADDLCVAAITAAIAQVPQLSPDSINDLIVGCGAPGGEQGFNVARVVAVLLGWDRVPATTVTRYCASSLQAIRMAMHAIRAGEGHAFVVAGVETVSRSRRGTSDSPPVEDGRDPRDRTANPWLNPRFAVAQARTRSPAGGEESAWTDPRLVDELPDVYIAMGQTAENVAELEGVSRADQDAFAALSQQRCEAAGESGFWDREITPFTSSDGTVVSRDDCPRYGTTEQALAGLKPVFRPNGTVTAGNACPLNDGAAAVIIMSDVRAKELGITPLARVAGTGVTALSPEIMGLGPVDATRQALQHAGLTLDDVDQFEINEAFAAQVVASQRQLGIDIDKLNVNGGAIAVGHPFGMTGARIATTLINSLSWHDAEIGVETMCVGGGQGMAMILQRLSD</sequence>
<feature type="region of interest" description="Disordered" evidence="6">
    <location>
        <begin position="124"/>
        <end position="149"/>
    </location>
</feature>
<dbReference type="AlphaFoldDB" id="A0A502EFE4"/>
<dbReference type="Gene3D" id="3.40.47.10">
    <property type="match status" value="1"/>
</dbReference>
<feature type="active site" description="Proton acceptor" evidence="4">
    <location>
        <position position="407"/>
    </location>
</feature>
<keyword evidence="3 5" id="KW-0012">Acyltransferase</keyword>
<dbReference type="InterPro" id="IPR002155">
    <property type="entry name" value="Thiolase"/>
</dbReference>
<keyword evidence="10" id="KW-1185">Reference proteome</keyword>
<dbReference type="EC" id="2.3.1.9" evidence="9"/>
<dbReference type="RefSeq" id="WP_140687041.1">
    <property type="nucleotide sequence ID" value="NZ_RCZG01000001.1"/>
</dbReference>
<dbReference type="CDD" id="cd00751">
    <property type="entry name" value="thiolase"/>
    <property type="match status" value="1"/>
</dbReference>
<dbReference type="Pfam" id="PF00108">
    <property type="entry name" value="Thiolase_N"/>
    <property type="match status" value="1"/>
</dbReference>
<feature type="active site" description="Acyl-thioester intermediate" evidence="4">
    <location>
        <position position="93"/>
    </location>
</feature>
<dbReference type="NCBIfam" id="NF005890">
    <property type="entry name" value="PRK07851.1"/>
    <property type="match status" value="1"/>
</dbReference>